<evidence type="ECO:0000256" key="8">
    <source>
        <dbReference type="PROSITE-ProRule" id="PRU00472"/>
    </source>
</evidence>
<keyword evidence="7 9" id="KW-0804">Transcription</keyword>
<evidence type="ECO:0000256" key="5">
    <source>
        <dbReference type="ARBA" id="ARBA00022833"/>
    </source>
</evidence>
<comment type="caution">
    <text evidence="11">The sequence shown here is derived from an EMBL/GenBank/DDBJ whole genome shotgun (WGS) entry which is preliminary data.</text>
</comment>
<dbReference type="SMART" id="SM00661">
    <property type="entry name" value="RPOL9"/>
    <property type="match status" value="1"/>
</dbReference>
<evidence type="ECO:0000259" key="10">
    <source>
        <dbReference type="PROSITE" id="PS51133"/>
    </source>
</evidence>
<dbReference type="PIRSF" id="PIRSF005586">
    <property type="entry name" value="RNApol_RpoM"/>
    <property type="match status" value="1"/>
</dbReference>
<dbReference type="SUPFAM" id="SSF57783">
    <property type="entry name" value="Zinc beta-ribbon"/>
    <property type="match status" value="2"/>
</dbReference>
<dbReference type="InterPro" id="IPR034012">
    <property type="entry name" value="Zn_ribbon_RPB9_C"/>
</dbReference>
<accession>A0ABQ8F9H1</accession>
<evidence type="ECO:0000313" key="11">
    <source>
        <dbReference type="EMBL" id="KAH6594296.1"/>
    </source>
</evidence>
<dbReference type="EMBL" id="JAFCIX010000336">
    <property type="protein sequence ID" value="KAH6594296.1"/>
    <property type="molecule type" value="Genomic_DNA"/>
</dbReference>
<name>A0ABQ8F9H1_9FUNG</name>
<keyword evidence="12" id="KW-1185">Reference proteome</keyword>
<comment type="subcellular location">
    <subcellularLocation>
        <location evidence="1">Nucleus</location>
        <location evidence="1">Nucleolus</location>
    </subcellularLocation>
</comment>
<dbReference type="Pfam" id="PF02150">
    <property type="entry name" value="Zn_ribbon_RPB9"/>
    <property type="match status" value="1"/>
</dbReference>
<keyword evidence="5" id="KW-0862">Zinc</keyword>
<dbReference type="CDD" id="cd10508">
    <property type="entry name" value="Zn-ribbon_RPB9"/>
    <property type="match status" value="1"/>
</dbReference>
<evidence type="ECO:0000256" key="4">
    <source>
        <dbReference type="ARBA" id="ARBA00022771"/>
    </source>
</evidence>
<dbReference type="PANTHER" id="PTHR11239:SF1">
    <property type="entry name" value="DNA-DIRECTED RNA POLYMERASE II SUBUNIT RPB9"/>
    <property type="match status" value="1"/>
</dbReference>
<dbReference type="InterPro" id="IPR001222">
    <property type="entry name" value="Znf_TFIIS"/>
</dbReference>
<evidence type="ECO:0000256" key="7">
    <source>
        <dbReference type="PIRNR" id="PIRNR005586"/>
    </source>
</evidence>
<evidence type="ECO:0000313" key="12">
    <source>
        <dbReference type="Proteomes" id="UP001648503"/>
    </source>
</evidence>
<dbReference type="PANTHER" id="PTHR11239">
    <property type="entry name" value="DNA-DIRECTED RNA POLYMERASE"/>
    <property type="match status" value="1"/>
</dbReference>
<comment type="subunit">
    <text evidence="2">Component of the RNA polymerase II (Pol II) complex consisting of 12 subunits.</text>
</comment>
<feature type="domain" description="TFIIS-type" evidence="10">
    <location>
        <begin position="71"/>
        <end position="111"/>
    </location>
</feature>
<evidence type="ECO:0000256" key="1">
    <source>
        <dbReference type="ARBA" id="ARBA00004604"/>
    </source>
</evidence>
<reference evidence="11 12" key="1">
    <citation type="submission" date="2021-02" db="EMBL/GenBank/DDBJ databases">
        <title>Variation within the Batrachochytrium salamandrivorans European outbreak.</title>
        <authorList>
            <person name="Kelly M."/>
            <person name="Pasmans F."/>
            <person name="Shea T.P."/>
            <person name="Munoz J.F."/>
            <person name="Carranza S."/>
            <person name="Cuomo C.A."/>
            <person name="Martel A."/>
        </authorList>
    </citation>
    <scope>NUCLEOTIDE SEQUENCE [LARGE SCALE GENOMIC DNA]</scope>
    <source>
        <strain evidence="11 12">AMFP18/2</strain>
    </source>
</reference>
<sequence length="122" mass="13862">MPAVRFCSECFNMLYPKEDRAERKLLFACRNCTHIEEADMTCVYSHTISHIPLEQTLVTIDLKSDPTFPRSKSECPNCSHMEAVFFQSRSKGADANMKLFFACCECNHRWTQEGGQGANTVA</sequence>
<dbReference type="Proteomes" id="UP001648503">
    <property type="component" value="Unassembled WGS sequence"/>
</dbReference>
<evidence type="ECO:0000256" key="3">
    <source>
        <dbReference type="ARBA" id="ARBA00022723"/>
    </source>
</evidence>
<evidence type="ECO:0000256" key="6">
    <source>
        <dbReference type="ARBA" id="ARBA00023242"/>
    </source>
</evidence>
<organism evidence="11 12">
    <name type="scientific">Batrachochytrium salamandrivorans</name>
    <dbReference type="NCBI Taxonomy" id="1357716"/>
    <lineage>
        <taxon>Eukaryota</taxon>
        <taxon>Fungi</taxon>
        <taxon>Fungi incertae sedis</taxon>
        <taxon>Chytridiomycota</taxon>
        <taxon>Chytridiomycota incertae sedis</taxon>
        <taxon>Chytridiomycetes</taxon>
        <taxon>Rhizophydiales</taxon>
        <taxon>Rhizophydiales incertae sedis</taxon>
        <taxon>Batrachochytrium</taxon>
    </lineage>
</organism>
<comment type="function">
    <text evidence="7">DNA-dependent RNA polymerase catalyzes the transcription of DNA into RNA using the four ribonucleoside triphosphates as substrates.</text>
</comment>
<dbReference type="PROSITE" id="PS51133">
    <property type="entry name" value="ZF_TFIIS_2"/>
    <property type="match status" value="1"/>
</dbReference>
<dbReference type="SMART" id="SM00440">
    <property type="entry name" value="ZnF_C2C2"/>
    <property type="match status" value="1"/>
</dbReference>
<dbReference type="InterPro" id="IPR012164">
    <property type="entry name" value="Rpa12/Rpb9/Rpc10/TFS"/>
</dbReference>
<dbReference type="Pfam" id="PF01096">
    <property type="entry name" value="Zn_ribbon_TFIIS"/>
    <property type="match status" value="1"/>
</dbReference>
<evidence type="ECO:0000256" key="9">
    <source>
        <dbReference type="RuleBase" id="RU003474"/>
    </source>
</evidence>
<evidence type="ECO:0000256" key="2">
    <source>
        <dbReference type="ARBA" id="ARBA00011730"/>
    </source>
</evidence>
<protein>
    <recommendedName>
        <fullName evidence="7">DNA-directed RNA polymerase subunit</fullName>
    </recommendedName>
</protein>
<dbReference type="Gene3D" id="2.20.25.10">
    <property type="match status" value="2"/>
</dbReference>
<keyword evidence="6 7" id="KW-0539">Nucleus</keyword>
<keyword evidence="4 8" id="KW-0863">Zinc-finger</keyword>
<comment type="similarity">
    <text evidence="7 9">Belongs to the archaeal rpoM/eukaryotic RPA12/RPB9/RPC11 RNA polymerase family.</text>
</comment>
<proteinExistence type="inferred from homology"/>
<gene>
    <name evidence="11" type="ORF">BASA50_006767</name>
</gene>
<keyword evidence="7 9" id="KW-0240">DNA-directed RNA polymerase</keyword>
<dbReference type="InterPro" id="IPR001529">
    <property type="entry name" value="Zn_ribbon_RPB9"/>
</dbReference>
<keyword evidence="3 9" id="KW-0479">Metal-binding</keyword>